<dbReference type="Pfam" id="PF03928">
    <property type="entry name" value="HbpS-like"/>
    <property type="match status" value="1"/>
</dbReference>
<dbReference type="AlphaFoldDB" id="A0AAU7KEU7"/>
<gene>
    <name evidence="1" type="ORF">NFG58_16430</name>
</gene>
<protein>
    <submittedName>
        <fullName evidence="1">Heme-binding protein</fullName>
    </submittedName>
</protein>
<dbReference type="EMBL" id="CP098827">
    <property type="protein sequence ID" value="XBO70191.1"/>
    <property type="molecule type" value="Genomic_DNA"/>
</dbReference>
<proteinExistence type="predicted"/>
<name>A0AAU7KEU7_9GAMM</name>
<dbReference type="InterPro" id="IPR052517">
    <property type="entry name" value="GlcG_carb_metab_protein"/>
</dbReference>
<evidence type="ECO:0000313" key="1">
    <source>
        <dbReference type="EMBL" id="XBO70191.1"/>
    </source>
</evidence>
<sequence>MAGNVFLAQVQLSRQSARQLLDAAFAFARKGELPPLTAVVLDAGGNPVAAEREDGCSPLRWPVANGKAYAALGIGVSSGTTGERNRERPAFLAAVAEASGGRFVPVAGGVLILDDDQRILGAVGISGASSADDQAAAIAGIEAAGWQAGLEPDMAPDP</sequence>
<dbReference type="SUPFAM" id="SSF143744">
    <property type="entry name" value="GlcG-like"/>
    <property type="match status" value="1"/>
</dbReference>
<dbReference type="RefSeq" id="WP_348826993.1">
    <property type="nucleotide sequence ID" value="NZ_CP098827.1"/>
</dbReference>
<dbReference type="Gene3D" id="3.30.450.150">
    <property type="entry name" value="Haem-degrading domain"/>
    <property type="match status" value="1"/>
</dbReference>
<dbReference type="InterPro" id="IPR038084">
    <property type="entry name" value="PduO/GlcC-like_sf"/>
</dbReference>
<reference evidence="1" key="1">
    <citation type="submission" date="2022-06" db="EMBL/GenBank/DDBJ databases">
        <title>A novel DMS-producing enzyme.</title>
        <authorList>
            <person name="Zhang Y."/>
        </authorList>
    </citation>
    <scope>NUCLEOTIDE SEQUENCE</scope>
    <source>
        <strain evidence="1">RT37</strain>
    </source>
</reference>
<dbReference type="PANTHER" id="PTHR34309">
    <property type="entry name" value="SLR1406 PROTEIN"/>
    <property type="match status" value="1"/>
</dbReference>
<dbReference type="PANTHER" id="PTHR34309:SF10">
    <property type="entry name" value="SLR1406 PROTEIN"/>
    <property type="match status" value="1"/>
</dbReference>
<accession>A0AAU7KEU7</accession>
<dbReference type="InterPro" id="IPR005624">
    <property type="entry name" value="PduO/GlcC-like"/>
</dbReference>
<organism evidence="1">
    <name type="scientific">Halomonas sp. RT37</name>
    <dbReference type="NCBI Taxonomy" id="2950872"/>
    <lineage>
        <taxon>Bacteria</taxon>
        <taxon>Pseudomonadati</taxon>
        <taxon>Pseudomonadota</taxon>
        <taxon>Gammaproteobacteria</taxon>
        <taxon>Oceanospirillales</taxon>
        <taxon>Halomonadaceae</taxon>
        <taxon>Halomonas</taxon>
    </lineage>
</organism>